<dbReference type="EMBL" id="JAAGOA010000001">
    <property type="protein sequence ID" value="NED98954.1"/>
    <property type="molecule type" value="Genomic_DNA"/>
</dbReference>
<protein>
    <recommendedName>
        <fullName evidence="3">Thioesterase family protein</fullName>
    </recommendedName>
</protein>
<dbReference type="Gene3D" id="3.10.129.10">
    <property type="entry name" value="Hotdog Thioesterase"/>
    <property type="match status" value="1"/>
</dbReference>
<evidence type="ECO:0008006" key="3">
    <source>
        <dbReference type="Google" id="ProtNLM"/>
    </source>
</evidence>
<dbReference type="RefSeq" id="WP_163731872.1">
    <property type="nucleotide sequence ID" value="NZ_JAAGOA010000001.1"/>
</dbReference>
<dbReference type="SUPFAM" id="SSF54637">
    <property type="entry name" value="Thioesterase/thiol ester dehydrase-isomerase"/>
    <property type="match status" value="1"/>
</dbReference>
<keyword evidence="2" id="KW-1185">Reference proteome</keyword>
<accession>A0A6L9S0I6</accession>
<evidence type="ECO:0000313" key="2">
    <source>
        <dbReference type="Proteomes" id="UP000475214"/>
    </source>
</evidence>
<sequence>MTLTIASRFRGPSSSGNGGYVSGSLAEHVDAAVVTVTLRRPPPLDVTLDVAPADDGGVRLLHDGELVAEAVPGDDAPLSAVPAVSQSDASAAAAEYPGLRAHPFPECFVCGPSRAPGDGMRLFPGRLGDGRTACVWVPSADVTDESGAVPARFVWAALDCPGGWSAPIEGRPMVLGRLTAEVRATPDVGAECVVMGQMLGAEGRKTWTATTVYAEDGQVVGRAYATWITVDA</sequence>
<name>A0A6L9S0I6_9ACTN</name>
<reference evidence="1 2" key="1">
    <citation type="submission" date="2020-02" db="EMBL/GenBank/DDBJ databases">
        <authorList>
            <person name="Li X.-J."/>
            <person name="Han X.-M."/>
        </authorList>
    </citation>
    <scope>NUCLEOTIDE SEQUENCE [LARGE SCALE GENOMIC DNA]</scope>
    <source>
        <strain evidence="1 2">CCTCC AB 2017055</strain>
    </source>
</reference>
<dbReference type="Proteomes" id="UP000475214">
    <property type="component" value="Unassembled WGS sequence"/>
</dbReference>
<evidence type="ECO:0000313" key="1">
    <source>
        <dbReference type="EMBL" id="NED98954.1"/>
    </source>
</evidence>
<dbReference type="AlphaFoldDB" id="A0A6L9S0I6"/>
<gene>
    <name evidence="1" type="ORF">G1H10_02090</name>
</gene>
<proteinExistence type="predicted"/>
<dbReference type="InterPro" id="IPR029069">
    <property type="entry name" value="HotDog_dom_sf"/>
</dbReference>
<organism evidence="1 2">
    <name type="scientific">Phytoactinopolyspora halotolerans</name>
    <dbReference type="NCBI Taxonomy" id="1981512"/>
    <lineage>
        <taxon>Bacteria</taxon>
        <taxon>Bacillati</taxon>
        <taxon>Actinomycetota</taxon>
        <taxon>Actinomycetes</taxon>
        <taxon>Jiangellales</taxon>
        <taxon>Jiangellaceae</taxon>
        <taxon>Phytoactinopolyspora</taxon>
    </lineage>
</organism>
<comment type="caution">
    <text evidence="1">The sequence shown here is derived from an EMBL/GenBank/DDBJ whole genome shotgun (WGS) entry which is preliminary data.</text>
</comment>